<name>A0A0F9AR75_9ZZZZ</name>
<keyword evidence="1" id="KW-0808">Transferase</keyword>
<keyword evidence="2" id="KW-0548">Nucleotidyltransferase</keyword>
<protein>
    <recommendedName>
        <fullName evidence="9">Cyclic GMP-AMP synthase DncV-like nucleotidyltransferase domain-containing protein</fullName>
    </recommendedName>
</protein>
<gene>
    <name evidence="10" type="ORF">LCGC14_2881180</name>
</gene>
<dbReference type="SUPFAM" id="SSF49899">
    <property type="entry name" value="Concanavalin A-like lectins/glucanases"/>
    <property type="match status" value="1"/>
</dbReference>
<evidence type="ECO:0000256" key="3">
    <source>
        <dbReference type="ARBA" id="ARBA00022723"/>
    </source>
</evidence>
<comment type="caution">
    <text evidence="10">The sequence shown here is derived from an EMBL/GenBank/DDBJ whole genome shotgun (WGS) entry which is preliminary data.</text>
</comment>
<dbReference type="GO" id="GO:0016779">
    <property type="term" value="F:nucleotidyltransferase activity"/>
    <property type="evidence" value="ECO:0007669"/>
    <property type="project" value="UniProtKB-KW"/>
</dbReference>
<feature type="domain" description="Cyclic GMP-AMP synthase DncV-like nucleotidyltransferase" evidence="9">
    <location>
        <begin position="199"/>
        <end position="269"/>
    </location>
</feature>
<dbReference type="EMBL" id="LAZR01056197">
    <property type="protein sequence ID" value="KKK74696.1"/>
    <property type="molecule type" value="Genomic_DNA"/>
</dbReference>
<keyword evidence="8" id="KW-0051">Antiviral defense</keyword>
<dbReference type="Gene3D" id="2.60.120.200">
    <property type="match status" value="1"/>
</dbReference>
<dbReference type="GO" id="GO:0046872">
    <property type="term" value="F:metal ion binding"/>
    <property type="evidence" value="ECO:0007669"/>
    <property type="project" value="UniProtKB-KW"/>
</dbReference>
<evidence type="ECO:0000259" key="9">
    <source>
        <dbReference type="Pfam" id="PF21654"/>
    </source>
</evidence>
<dbReference type="Pfam" id="PF21654">
    <property type="entry name" value="DncV-like_NTFase"/>
    <property type="match status" value="1"/>
</dbReference>
<dbReference type="InterPro" id="IPR013320">
    <property type="entry name" value="ConA-like_dom_sf"/>
</dbReference>
<keyword evidence="6" id="KW-0460">Magnesium</keyword>
<organism evidence="10">
    <name type="scientific">marine sediment metagenome</name>
    <dbReference type="NCBI Taxonomy" id="412755"/>
    <lineage>
        <taxon>unclassified sequences</taxon>
        <taxon>metagenomes</taxon>
        <taxon>ecological metagenomes</taxon>
    </lineage>
</organism>
<evidence type="ECO:0000256" key="7">
    <source>
        <dbReference type="ARBA" id="ARBA00023080"/>
    </source>
</evidence>
<dbReference type="GO" id="GO:0005524">
    <property type="term" value="F:ATP binding"/>
    <property type="evidence" value="ECO:0007669"/>
    <property type="project" value="UniProtKB-KW"/>
</dbReference>
<dbReference type="InterPro" id="IPR048445">
    <property type="entry name" value="DncV-like_NTFase"/>
</dbReference>
<dbReference type="GO" id="GO:0009117">
    <property type="term" value="P:nucleotide metabolic process"/>
    <property type="evidence" value="ECO:0007669"/>
    <property type="project" value="UniProtKB-KW"/>
</dbReference>
<proteinExistence type="predicted"/>
<evidence type="ECO:0000256" key="5">
    <source>
        <dbReference type="ARBA" id="ARBA00022840"/>
    </source>
</evidence>
<sequence length="336" mass="36884">MALTLNNLVGFETGGLEEAISVIGSPVLDEGVVRTGSYSLRLPAIGDAYRVAMVTGGSVGGNDYIVGFAFRRTTLPSAGWYFFSALDDSALSTYALLLTNGGDVEVRDADQALIGTITNPFTADTWHFVEIRWQHSASGAIDVWIDGNPKLSETGQNLTNGNTVSADDARYSFQYPSTSSSGAAVYLDDITKIEVGAAGIDIDLGLYFEWAGNAEDGENEPEDLKALVQTALQEYQDNEENDATGVEDPKERCNRISFDPDFHIDVPCYHLDADRDARSLATETQGWEESDPKAIYVWFKDEQKDQALRTKVRRQVRYLKMWAALTFDEGARPSSI</sequence>
<evidence type="ECO:0000256" key="1">
    <source>
        <dbReference type="ARBA" id="ARBA00022679"/>
    </source>
</evidence>
<evidence type="ECO:0000256" key="6">
    <source>
        <dbReference type="ARBA" id="ARBA00022842"/>
    </source>
</evidence>
<evidence type="ECO:0000313" key="10">
    <source>
        <dbReference type="EMBL" id="KKK74696.1"/>
    </source>
</evidence>
<evidence type="ECO:0000256" key="4">
    <source>
        <dbReference type="ARBA" id="ARBA00022741"/>
    </source>
</evidence>
<keyword evidence="3" id="KW-0479">Metal-binding</keyword>
<dbReference type="GO" id="GO:0051607">
    <property type="term" value="P:defense response to virus"/>
    <property type="evidence" value="ECO:0007669"/>
    <property type="project" value="UniProtKB-KW"/>
</dbReference>
<evidence type="ECO:0000256" key="2">
    <source>
        <dbReference type="ARBA" id="ARBA00022695"/>
    </source>
</evidence>
<keyword evidence="7" id="KW-0546">Nucleotide metabolism</keyword>
<feature type="non-terminal residue" evidence="10">
    <location>
        <position position="336"/>
    </location>
</feature>
<dbReference type="AlphaFoldDB" id="A0A0F9AR75"/>
<reference evidence="10" key="1">
    <citation type="journal article" date="2015" name="Nature">
        <title>Complex archaea that bridge the gap between prokaryotes and eukaryotes.</title>
        <authorList>
            <person name="Spang A."/>
            <person name="Saw J.H."/>
            <person name="Jorgensen S.L."/>
            <person name="Zaremba-Niedzwiedzka K."/>
            <person name="Martijn J."/>
            <person name="Lind A.E."/>
            <person name="van Eijk R."/>
            <person name="Schleper C."/>
            <person name="Guy L."/>
            <person name="Ettema T.J."/>
        </authorList>
    </citation>
    <scope>NUCLEOTIDE SEQUENCE</scope>
</reference>
<accession>A0A0F9AR75</accession>
<evidence type="ECO:0000256" key="8">
    <source>
        <dbReference type="ARBA" id="ARBA00023118"/>
    </source>
</evidence>
<keyword evidence="4" id="KW-0547">Nucleotide-binding</keyword>
<keyword evidence="5" id="KW-0067">ATP-binding</keyword>